<dbReference type="Pfam" id="PF23855">
    <property type="entry name" value="DUF7218"/>
    <property type="match status" value="1"/>
</dbReference>
<dbReference type="EMBL" id="SRRO01000001">
    <property type="protein sequence ID" value="TGN63035.1"/>
    <property type="molecule type" value="Genomic_DNA"/>
</dbReference>
<reference evidence="3 4" key="1">
    <citation type="submission" date="2019-04" db="EMBL/GenBank/DDBJ databases">
        <title>Three New Species of Nocardioides, Nocardioides euryhalodurans sp. nov., Nocardioides seonyuensis sp. nov. and Nocardioides eburneoflavus sp. nov. Isolated from Soil.</title>
        <authorList>
            <person name="Roh S.G."/>
            <person name="Lee C."/>
            <person name="Kim M.-K."/>
            <person name="Kim S.B."/>
        </authorList>
    </citation>
    <scope>NUCLEOTIDE SEQUENCE [LARGE SCALE GENOMIC DNA]</scope>
    <source>
        <strain evidence="3 4">MMS17-SY213</strain>
    </source>
</reference>
<feature type="compositionally biased region" description="Basic and acidic residues" evidence="1">
    <location>
        <begin position="24"/>
        <end position="34"/>
    </location>
</feature>
<gene>
    <name evidence="3" type="ORF">EXE59_03050</name>
</gene>
<feature type="compositionally biased region" description="Basic and acidic residues" evidence="1">
    <location>
        <begin position="47"/>
        <end position="60"/>
    </location>
</feature>
<dbReference type="InterPro" id="IPR011112">
    <property type="entry name" value="Rho-like_N"/>
</dbReference>
<dbReference type="AlphaFoldDB" id="A0A4Z1CC10"/>
<accession>A0A4Z1CC10</accession>
<dbReference type="RefSeq" id="WP_135837577.1">
    <property type="nucleotide sequence ID" value="NZ_SRRO01000001.1"/>
</dbReference>
<dbReference type="InterPro" id="IPR055642">
    <property type="entry name" value="DUF7218"/>
</dbReference>
<dbReference type="OrthoDB" id="215254at2"/>
<name>A0A4Z1CC10_9ACTN</name>
<evidence type="ECO:0000313" key="4">
    <source>
        <dbReference type="Proteomes" id="UP000297496"/>
    </source>
</evidence>
<keyword evidence="4" id="KW-1185">Reference proteome</keyword>
<dbReference type="Pfam" id="PF07498">
    <property type="entry name" value="Rho_N"/>
    <property type="match status" value="1"/>
</dbReference>
<dbReference type="Proteomes" id="UP000297496">
    <property type="component" value="Unassembled WGS sequence"/>
</dbReference>
<evidence type="ECO:0000256" key="1">
    <source>
        <dbReference type="SAM" id="MobiDB-lite"/>
    </source>
</evidence>
<proteinExistence type="predicted"/>
<dbReference type="GO" id="GO:0006353">
    <property type="term" value="P:DNA-templated transcription termination"/>
    <property type="evidence" value="ECO:0007669"/>
    <property type="project" value="InterPro"/>
</dbReference>
<comment type="caution">
    <text evidence="3">The sequence shown here is derived from an EMBL/GenBank/DDBJ whole genome shotgun (WGS) entry which is preliminary data.</text>
</comment>
<dbReference type="InterPro" id="IPR002048">
    <property type="entry name" value="EF_hand_dom"/>
</dbReference>
<feature type="domain" description="EF-hand" evidence="2">
    <location>
        <begin position="61"/>
        <end position="93"/>
    </location>
</feature>
<evidence type="ECO:0000313" key="3">
    <source>
        <dbReference type="EMBL" id="TGN63035.1"/>
    </source>
</evidence>
<protein>
    <submittedName>
        <fullName evidence="3">Rho termination factor</fullName>
    </submittedName>
</protein>
<organism evidence="3 4">
    <name type="scientific">Nocardioides eburneiflavus</name>
    <dbReference type="NCBI Taxonomy" id="2518372"/>
    <lineage>
        <taxon>Bacteria</taxon>
        <taxon>Bacillati</taxon>
        <taxon>Actinomycetota</taxon>
        <taxon>Actinomycetes</taxon>
        <taxon>Propionibacteriales</taxon>
        <taxon>Nocardioidaceae</taxon>
        <taxon>Nocardioides</taxon>
    </lineage>
</organism>
<evidence type="ECO:0000259" key="2">
    <source>
        <dbReference type="PROSITE" id="PS50222"/>
    </source>
</evidence>
<sequence>MAEKKTKKDPGPSVKDPEVYEALRDDGASKEKAARIANASAAQGRSEVGERGGEAADYEDRTVEELRKRAAELDIDGRSSMSKAELIDALRNH</sequence>
<dbReference type="PROSITE" id="PS50222">
    <property type="entry name" value="EF_HAND_2"/>
    <property type="match status" value="1"/>
</dbReference>
<dbReference type="GO" id="GO:0005509">
    <property type="term" value="F:calcium ion binding"/>
    <property type="evidence" value="ECO:0007669"/>
    <property type="project" value="InterPro"/>
</dbReference>
<feature type="region of interest" description="Disordered" evidence="1">
    <location>
        <begin position="24"/>
        <end position="60"/>
    </location>
</feature>